<feature type="region of interest" description="Disordered" evidence="1">
    <location>
        <begin position="1"/>
        <end position="30"/>
    </location>
</feature>
<gene>
    <name evidence="4" type="ORF">FNV1465</name>
</gene>
<comment type="caution">
    <text evidence="4">The sequence shown here is derived from an EMBL/GenBank/DDBJ whole genome shotgun (WGS) entry which is preliminary data.</text>
</comment>
<evidence type="ECO:0000313" key="4">
    <source>
        <dbReference type="EMBL" id="EAA24489.1"/>
    </source>
</evidence>
<dbReference type="Proteomes" id="UP000006454">
    <property type="component" value="Unassembled WGS sequence"/>
</dbReference>
<dbReference type="AlphaFoldDB" id="Q7P6R2"/>
<dbReference type="SMART" id="SM01324">
    <property type="entry name" value="YARHG"/>
    <property type="match status" value="1"/>
</dbReference>
<dbReference type="EMBL" id="AABF01000029">
    <property type="protein sequence ID" value="EAA24489.1"/>
    <property type="molecule type" value="Genomic_DNA"/>
</dbReference>
<feature type="compositionally biased region" description="Acidic residues" evidence="1">
    <location>
        <begin position="1"/>
        <end position="16"/>
    </location>
</feature>
<name>Q7P6R2_FUSVC</name>
<feature type="compositionally biased region" description="Basic and acidic residues" evidence="1">
    <location>
        <begin position="50"/>
        <end position="73"/>
    </location>
</feature>
<evidence type="ECO:0000259" key="3">
    <source>
        <dbReference type="SMART" id="SM01324"/>
    </source>
</evidence>
<sequence length="265" mass="30529">MKDDLDNLEDIDENIENDNMGENNDEVSSDNFLKIDPIKSLDSSNIKIEVETPKKQAYKQTKDNDKEETKTVEDDLQNNNKPKGNSKIIKIGIAVLIILLCLGGGYFAYSKFIANNESENLAGNTVTEEIIEESPQEVPIKEANNITETPIVEPVAENFQEQEEVKEEPVIEDKNTVEDDLDLIVLETVYDEVINKGNEDYLYNFTPSELAIIRNTLYARRGYKFKKKEYQKYFGEKYWYNPTTSSQNILTKNEEKLANIIKRYE</sequence>
<proteinExistence type="predicted"/>
<reference evidence="4 5" key="1">
    <citation type="journal article" date="2003" name="Genome Res.">
        <title>Genome analysis of F. nucleatum sub spp vincentii and its comparison with the genome of F. nucleatum ATCC 25586.</title>
        <authorList>
            <person name="Kapatral V."/>
            <person name="Ivanova N."/>
            <person name="Anderson I."/>
            <person name="Reznik G."/>
            <person name="Bhattacharyya A."/>
            <person name="Gardner W.L."/>
            <person name="Mikhailova N."/>
            <person name="Lapidus A."/>
            <person name="Larsen N."/>
            <person name="D'Souza M."/>
            <person name="Walunas T."/>
            <person name="Haselkorn R."/>
            <person name="Overbeek R."/>
            <person name="Kyrpides N."/>
        </authorList>
    </citation>
    <scope>NUCLEOTIDE SEQUENCE [LARGE SCALE GENOMIC DNA]</scope>
    <source>
        <strain evidence="4 5">ATCC 49256</strain>
    </source>
</reference>
<accession>Q7P6R2</accession>
<keyword evidence="2" id="KW-1133">Transmembrane helix</keyword>
<dbReference type="InterPro" id="IPR038434">
    <property type="entry name" value="YARHG_sf"/>
</dbReference>
<protein>
    <recommendedName>
        <fullName evidence="3">YARHG domain-containing protein</fullName>
    </recommendedName>
</protein>
<evidence type="ECO:0000313" key="5">
    <source>
        <dbReference type="Proteomes" id="UP000006454"/>
    </source>
</evidence>
<feature type="transmembrane region" description="Helical" evidence="2">
    <location>
        <begin position="88"/>
        <end position="109"/>
    </location>
</feature>
<keyword evidence="2" id="KW-0812">Transmembrane</keyword>
<evidence type="ECO:0000256" key="2">
    <source>
        <dbReference type="SAM" id="Phobius"/>
    </source>
</evidence>
<organism evidence="4 5">
    <name type="scientific">Fusobacterium vincentii ATCC 49256</name>
    <dbReference type="NCBI Taxonomy" id="209882"/>
    <lineage>
        <taxon>Bacteria</taxon>
        <taxon>Fusobacteriati</taxon>
        <taxon>Fusobacteriota</taxon>
        <taxon>Fusobacteriia</taxon>
        <taxon>Fusobacteriales</taxon>
        <taxon>Fusobacteriaceae</taxon>
        <taxon>Fusobacterium</taxon>
    </lineage>
</organism>
<feature type="region of interest" description="Disordered" evidence="1">
    <location>
        <begin position="50"/>
        <end position="81"/>
    </location>
</feature>
<feature type="domain" description="YARHG" evidence="3">
    <location>
        <begin position="182"/>
        <end position="265"/>
    </location>
</feature>
<keyword evidence="2" id="KW-0472">Membrane</keyword>
<dbReference type="Pfam" id="PF13308">
    <property type="entry name" value="YARHG"/>
    <property type="match status" value="1"/>
</dbReference>
<dbReference type="Gene3D" id="1.20.58.1690">
    <property type="match status" value="1"/>
</dbReference>
<evidence type="ECO:0000256" key="1">
    <source>
        <dbReference type="SAM" id="MobiDB-lite"/>
    </source>
</evidence>
<dbReference type="InterPro" id="IPR025582">
    <property type="entry name" value="YARHG_dom"/>
</dbReference>